<organism evidence="1 2">
    <name type="scientific">Bilophila wadsworthia (strain 3_1_6)</name>
    <dbReference type="NCBI Taxonomy" id="563192"/>
    <lineage>
        <taxon>Bacteria</taxon>
        <taxon>Pseudomonadati</taxon>
        <taxon>Thermodesulfobacteriota</taxon>
        <taxon>Desulfovibrionia</taxon>
        <taxon>Desulfovibrionales</taxon>
        <taxon>Desulfovibrionaceae</taxon>
        <taxon>Bilophila</taxon>
    </lineage>
</organism>
<dbReference type="OrthoDB" id="5452986at2"/>
<gene>
    <name evidence="1" type="ORF">HMPREF0179_02562</name>
</gene>
<protein>
    <submittedName>
        <fullName evidence="1">Uncharacterized protein</fullName>
    </submittedName>
</protein>
<evidence type="ECO:0000313" key="1">
    <source>
        <dbReference type="EMBL" id="EFV43623.1"/>
    </source>
</evidence>
<dbReference type="eggNOG" id="COG0737">
    <property type="taxonomic scope" value="Bacteria"/>
</dbReference>
<dbReference type="GeneID" id="78085692"/>
<reference evidence="1 2" key="1">
    <citation type="submission" date="2010-10" db="EMBL/GenBank/DDBJ databases">
        <authorList>
            <consortium name="The Broad Institute Genome Sequencing Platform"/>
            <person name="Ward D."/>
            <person name="Earl A."/>
            <person name="Feldgarden M."/>
            <person name="Young S.K."/>
            <person name="Gargeya S."/>
            <person name="Zeng Q."/>
            <person name="Alvarado L."/>
            <person name="Berlin A."/>
            <person name="Bochicchio J."/>
            <person name="Chapman S.B."/>
            <person name="Chen Z."/>
            <person name="Freedman E."/>
            <person name="Gellesch M."/>
            <person name="Goldberg J."/>
            <person name="Griggs A."/>
            <person name="Gujja S."/>
            <person name="Heilman E."/>
            <person name="Heiman D."/>
            <person name="Howarth C."/>
            <person name="Mehta T."/>
            <person name="Neiman D."/>
            <person name="Pearson M."/>
            <person name="Roberts A."/>
            <person name="Saif S."/>
            <person name="Shea T."/>
            <person name="Shenoy N."/>
            <person name="Sisk P."/>
            <person name="Stolte C."/>
            <person name="Sykes S."/>
            <person name="White J."/>
            <person name="Yandava C."/>
            <person name="Allen-Vercoe E."/>
            <person name="Sibley C."/>
            <person name="Ambrose C.E."/>
            <person name="Strauss J."/>
            <person name="Daigneault M."/>
            <person name="Haas B."/>
            <person name="Nusbaum C."/>
            <person name="Birren B."/>
        </authorList>
    </citation>
    <scope>NUCLEOTIDE SEQUENCE [LARGE SCALE GENOMIC DNA]</scope>
    <source>
        <strain evidence="1 2">3_1_6</strain>
    </source>
</reference>
<evidence type="ECO:0000313" key="2">
    <source>
        <dbReference type="Proteomes" id="UP000006034"/>
    </source>
</evidence>
<sequence length="243" mass="25466">MARRATVLEGYRREPVPTLTLVGADEFSPDTELPDPAKTGDASPEAVRAVYDALHVDCGMLSAGAAAWFGASRPRNFFEVGDTPVTKRFHVGGVPVAVILFPPLSAGGTPETEAPTPKLLASVLAAADAASDAAIRIGISPWGFEGEFAVREALEQRYHLLLGGGPGAAFAGEVNAQAPGLIWSRADKDGRSVMAIDIMALPEPGVPFAWEWGLSMQAQEVRLTSAVPSNPHMEALVAGKAAR</sequence>
<reference evidence="1 2" key="2">
    <citation type="submission" date="2013-04" db="EMBL/GenBank/DDBJ databases">
        <title>The Genome Sequence of Bilophila wadsworthia 3_1_6.</title>
        <authorList>
            <consortium name="The Broad Institute Genomics Platform"/>
            <person name="Earl A."/>
            <person name="Ward D."/>
            <person name="Feldgarden M."/>
            <person name="Gevers D."/>
            <person name="Sibley C."/>
            <person name="Strauss J."/>
            <person name="Allen-Vercoe E."/>
            <person name="Walker B."/>
            <person name="Young S."/>
            <person name="Zeng Q."/>
            <person name="Gargeya S."/>
            <person name="Fitzgerald M."/>
            <person name="Haas B."/>
            <person name="Abouelleil A."/>
            <person name="Allen A.W."/>
            <person name="Alvarado L."/>
            <person name="Arachchi H.M."/>
            <person name="Berlin A.M."/>
            <person name="Chapman S.B."/>
            <person name="Gainer-Dewar J."/>
            <person name="Goldberg J."/>
            <person name="Griggs A."/>
            <person name="Gujja S."/>
            <person name="Hansen M."/>
            <person name="Howarth C."/>
            <person name="Imamovic A."/>
            <person name="Ireland A."/>
            <person name="Larimer J."/>
            <person name="McCowan C."/>
            <person name="Murphy C."/>
            <person name="Pearson M."/>
            <person name="Poon T.W."/>
            <person name="Priest M."/>
            <person name="Roberts A."/>
            <person name="Saif S."/>
            <person name="Shea T."/>
            <person name="Sisk P."/>
            <person name="Sykes S."/>
            <person name="Wortman J."/>
            <person name="Nusbaum C."/>
            <person name="Birren B."/>
        </authorList>
    </citation>
    <scope>NUCLEOTIDE SEQUENCE [LARGE SCALE GENOMIC DNA]</scope>
    <source>
        <strain evidence="1 2">3_1_6</strain>
    </source>
</reference>
<accession>E5Y8P4</accession>
<dbReference type="RefSeq" id="WP_005028457.1">
    <property type="nucleotide sequence ID" value="NZ_KE150238.1"/>
</dbReference>
<keyword evidence="2" id="KW-1185">Reference proteome</keyword>
<proteinExistence type="predicted"/>
<dbReference type="EMBL" id="ADCP02000001">
    <property type="protein sequence ID" value="EFV43623.1"/>
    <property type="molecule type" value="Genomic_DNA"/>
</dbReference>
<dbReference type="Proteomes" id="UP000006034">
    <property type="component" value="Unassembled WGS sequence"/>
</dbReference>
<comment type="caution">
    <text evidence="1">The sequence shown here is derived from an EMBL/GenBank/DDBJ whole genome shotgun (WGS) entry which is preliminary data.</text>
</comment>
<dbReference type="AlphaFoldDB" id="E5Y8P4"/>
<dbReference type="HOGENOM" id="CLU_099756_0_0_7"/>
<name>E5Y8P4_BILW3</name>
<dbReference type="STRING" id="563192.HMPREF0179_02562"/>